<evidence type="ECO:0000313" key="6">
    <source>
        <dbReference type="Proteomes" id="UP000004018"/>
    </source>
</evidence>
<feature type="transmembrane region" description="Helical" evidence="1">
    <location>
        <begin position="455"/>
        <end position="478"/>
    </location>
</feature>
<feature type="signal peptide" evidence="2">
    <location>
        <begin position="1"/>
        <end position="24"/>
    </location>
</feature>
<name>D3LU52_9FIRM</name>
<dbReference type="OrthoDB" id="9765532at2"/>
<dbReference type="eggNOG" id="COG1055">
    <property type="taxonomic scope" value="Bacteria"/>
</dbReference>
<feature type="transmembrane region" description="Helical" evidence="1">
    <location>
        <begin position="211"/>
        <end position="229"/>
    </location>
</feature>
<gene>
    <name evidence="3" type="ORF">HMPREF0889_0916</name>
    <name evidence="4" type="ORF">HMPREF1039_0477</name>
</gene>
<keyword evidence="2" id="KW-0732">Signal</keyword>
<evidence type="ECO:0000313" key="3">
    <source>
        <dbReference type="EMBL" id="EFD94329.1"/>
    </source>
</evidence>
<reference evidence="4 6" key="3">
    <citation type="submission" date="2011-04" db="EMBL/GenBank/DDBJ databases">
        <authorList>
            <person name="Harkins D.M."/>
            <person name="Madupu R."/>
            <person name="Durkin A.S."/>
            <person name="Torralba M."/>
            <person name="Methe B."/>
            <person name="Sutton G.G."/>
            <person name="Nelson K.E."/>
        </authorList>
    </citation>
    <scope>NUCLEOTIDE SEQUENCE [LARGE SCALE GENOMIC DNA]</scope>
    <source>
        <strain evidence="4 6">UPII 199-6</strain>
    </source>
</reference>
<comment type="caution">
    <text evidence="3">The sequence shown here is derived from an EMBL/GenBank/DDBJ whole genome shotgun (WGS) entry which is preliminary data.</text>
</comment>
<dbReference type="Proteomes" id="UP000003242">
    <property type="component" value="Unassembled WGS sequence"/>
</dbReference>
<organism evidence="3 5">
    <name type="scientific">Megasphaera lornae</name>
    <dbReference type="NCBI Taxonomy" id="1000568"/>
    <lineage>
        <taxon>Bacteria</taxon>
        <taxon>Bacillati</taxon>
        <taxon>Bacillota</taxon>
        <taxon>Negativicutes</taxon>
        <taxon>Veillonellales</taxon>
        <taxon>Veillonellaceae</taxon>
        <taxon>Megasphaera</taxon>
    </lineage>
</organism>
<keyword evidence="1" id="KW-0812">Transmembrane</keyword>
<reference evidence="5" key="1">
    <citation type="submission" date="2009-12" db="EMBL/GenBank/DDBJ databases">
        <title>Sequence of Clostridiales genomosp. BVAB3 str. UPII9-5.</title>
        <authorList>
            <person name="Madupu R."/>
            <person name="Durkin A.S."/>
            <person name="Torralba M."/>
            <person name="Methe B."/>
            <person name="Sutton G.G."/>
            <person name="Strausberg R.L."/>
            <person name="Nelson K.E."/>
        </authorList>
    </citation>
    <scope>NUCLEOTIDE SEQUENCE [LARGE SCALE GENOMIC DNA]</scope>
    <source>
        <strain evidence="5">28L</strain>
    </source>
</reference>
<feature type="transmembrane region" description="Helical" evidence="1">
    <location>
        <begin position="99"/>
        <end position="121"/>
    </location>
</feature>
<feature type="transmembrane region" description="Helical" evidence="1">
    <location>
        <begin position="259"/>
        <end position="278"/>
    </location>
</feature>
<dbReference type="EMBL" id="AFIJ01000039">
    <property type="protein sequence ID" value="EGL39291.1"/>
    <property type="molecule type" value="Genomic_DNA"/>
</dbReference>
<dbReference type="EMBL" id="ADGP01000015">
    <property type="protein sequence ID" value="EFD94329.1"/>
    <property type="molecule type" value="Genomic_DNA"/>
</dbReference>
<feature type="transmembrane region" description="Helical" evidence="1">
    <location>
        <begin position="411"/>
        <end position="434"/>
    </location>
</feature>
<feature type="transmembrane region" description="Helical" evidence="1">
    <location>
        <begin position="339"/>
        <end position="357"/>
    </location>
</feature>
<feature type="transmembrane region" description="Helical" evidence="1">
    <location>
        <begin position="66"/>
        <end position="87"/>
    </location>
</feature>
<feature type="transmembrane region" description="Helical" evidence="1">
    <location>
        <begin position="298"/>
        <end position="318"/>
    </location>
</feature>
<sequence length="479" mass="52867">MSKLFKRLLCILSLLLAATPAVFAEGIGHEAVSQSLPVWSIIPFVGMLLSIAVIPLIHAHWWEHNMFRVAVGWSLLFLIPFAAMYGYGEATYRLLESILLDYIPFLVLLFGLFVVAGGIAIKGTLSGTPKVNALLLFIGAFLASWVGTTGAAMLMIRPVLKANDWRQNKVHIIIFFIFLVANVGGCLTPLGDPPLFMGFQRGVPFTWTFHLFPVLALNAVLLFVLFFFLDHHFYKKELAAGRTPETVEEKREPRRIEGIHNIVFIFLIILGVIANGVLPKEFAFFAHNAGIPVFDEVVFPYATLVEIVLILLAAFLSLKTTPHWTRAWNDFSYGPIAEVAKLFIGIFITMIPALMLLKTHGAQLGLTTPWQLFWATGTLSSFLDNTPTYLVFLQTAGALGEHPGIETAVGIVPQLVLEAISAGAVFMGAITYIGNAPNFMVKSIAEENGVKMPSFFGYMAWSCAILLPIFIITTLIFFI</sequence>
<dbReference type="RefSeq" id="WP_007391723.1">
    <property type="nucleotide sequence ID" value="NZ_ADGP01000015.1"/>
</dbReference>
<feature type="transmembrane region" description="Helical" evidence="1">
    <location>
        <begin position="172"/>
        <end position="191"/>
    </location>
</feature>
<proteinExistence type="predicted"/>
<protein>
    <submittedName>
        <fullName evidence="3">Citrate transporter</fullName>
    </submittedName>
</protein>
<evidence type="ECO:0000256" key="1">
    <source>
        <dbReference type="SAM" id="Phobius"/>
    </source>
</evidence>
<dbReference type="InterPro" id="IPR031566">
    <property type="entry name" value="CitMHS_2"/>
</dbReference>
<evidence type="ECO:0000256" key="2">
    <source>
        <dbReference type="SAM" id="SignalP"/>
    </source>
</evidence>
<dbReference type="AlphaFoldDB" id="D3LU52"/>
<dbReference type="Pfam" id="PF16980">
    <property type="entry name" value="CitMHS_2"/>
    <property type="match status" value="1"/>
</dbReference>
<feature type="transmembrane region" description="Helical" evidence="1">
    <location>
        <begin position="133"/>
        <end position="160"/>
    </location>
</feature>
<dbReference type="PANTHER" id="PTHR43568:SF1">
    <property type="entry name" value="P PROTEIN"/>
    <property type="match status" value="1"/>
</dbReference>
<dbReference type="Proteomes" id="UP000004018">
    <property type="component" value="Unassembled WGS sequence"/>
</dbReference>
<dbReference type="InterPro" id="IPR051475">
    <property type="entry name" value="Diverse_Ion_Transporter"/>
</dbReference>
<evidence type="ECO:0000313" key="4">
    <source>
        <dbReference type="EMBL" id="EGL39291.1"/>
    </source>
</evidence>
<dbReference type="PANTHER" id="PTHR43568">
    <property type="entry name" value="P PROTEIN"/>
    <property type="match status" value="1"/>
</dbReference>
<accession>D3LU52</accession>
<reference evidence="3" key="2">
    <citation type="submission" date="2009-12" db="EMBL/GenBank/DDBJ databases">
        <authorList>
            <person name="Madupu R."/>
            <person name="Durkin A.S."/>
            <person name="Torralba M."/>
            <person name="Methe B."/>
            <person name="Sutton G.G."/>
            <person name="Strausberg R.L."/>
            <person name="Nelson K.E."/>
        </authorList>
    </citation>
    <scope>NUCLEOTIDE SEQUENCE</scope>
    <source>
        <strain evidence="3">28L</strain>
    </source>
</reference>
<dbReference type="STRING" id="699218.HMPREF0889_0916"/>
<feature type="chain" id="PRO_5003048185" evidence="2">
    <location>
        <begin position="25"/>
        <end position="479"/>
    </location>
</feature>
<keyword evidence="6" id="KW-1185">Reference proteome</keyword>
<evidence type="ECO:0000313" key="5">
    <source>
        <dbReference type="Proteomes" id="UP000003242"/>
    </source>
</evidence>
<keyword evidence="1" id="KW-0472">Membrane</keyword>
<keyword evidence="1" id="KW-1133">Transmembrane helix</keyword>